<dbReference type="Proteomes" id="UP000184513">
    <property type="component" value="Unassembled WGS sequence"/>
</dbReference>
<dbReference type="Pfam" id="PF07583">
    <property type="entry name" value="PSCyt2"/>
    <property type="match status" value="1"/>
</dbReference>
<keyword evidence="5" id="KW-1185">Reference proteome</keyword>
<name>A0A1M7KW26_9BACT</name>
<dbReference type="Pfam" id="PF07635">
    <property type="entry name" value="PSCyt1"/>
    <property type="match status" value="1"/>
</dbReference>
<dbReference type="PANTHER" id="PTHR35889:SF3">
    <property type="entry name" value="F-BOX DOMAIN-CONTAINING PROTEIN"/>
    <property type="match status" value="1"/>
</dbReference>
<dbReference type="RefSeq" id="WP_084096983.1">
    <property type="nucleotide sequence ID" value="NZ_FRCY01000003.1"/>
</dbReference>
<reference evidence="4 5" key="1">
    <citation type="submission" date="2016-11" db="EMBL/GenBank/DDBJ databases">
        <authorList>
            <person name="Jaros S."/>
            <person name="Januszkiewicz K."/>
            <person name="Wedrychowicz H."/>
        </authorList>
    </citation>
    <scope>NUCLEOTIDE SEQUENCE [LARGE SCALE GENOMIC DNA]</scope>
    <source>
        <strain evidence="4 5">CGMCC 1.6102</strain>
    </source>
</reference>
<feature type="domain" description="DUF1549" evidence="1">
    <location>
        <begin position="164"/>
        <end position="376"/>
    </location>
</feature>
<evidence type="ECO:0000259" key="3">
    <source>
        <dbReference type="Pfam" id="PF07635"/>
    </source>
</evidence>
<organism evidence="4 5">
    <name type="scientific">Cyclobacterium lianum</name>
    <dbReference type="NCBI Taxonomy" id="388280"/>
    <lineage>
        <taxon>Bacteria</taxon>
        <taxon>Pseudomonadati</taxon>
        <taxon>Bacteroidota</taxon>
        <taxon>Cytophagia</taxon>
        <taxon>Cytophagales</taxon>
        <taxon>Cyclobacteriaceae</taxon>
        <taxon>Cyclobacterium</taxon>
    </lineage>
</organism>
<evidence type="ECO:0000313" key="4">
    <source>
        <dbReference type="EMBL" id="SHM69738.1"/>
    </source>
</evidence>
<evidence type="ECO:0000259" key="1">
    <source>
        <dbReference type="Pfam" id="PF07583"/>
    </source>
</evidence>
<proteinExistence type="predicted"/>
<protein>
    <submittedName>
        <fullName evidence="4">Planctomycete cytochrome C</fullName>
    </submittedName>
</protein>
<dbReference type="InterPro" id="IPR011429">
    <property type="entry name" value="Cyt_c_Planctomycete-type"/>
</dbReference>
<dbReference type="InterPro" id="IPR022655">
    <property type="entry name" value="DUF1553"/>
</dbReference>
<feature type="domain" description="DUF1553" evidence="2">
    <location>
        <begin position="717"/>
        <end position="968"/>
    </location>
</feature>
<dbReference type="Pfam" id="PF07587">
    <property type="entry name" value="PSD1"/>
    <property type="match status" value="1"/>
</dbReference>
<dbReference type="EMBL" id="FRCY01000003">
    <property type="protein sequence ID" value="SHM69738.1"/>
    <property type="molecule type" value="Genomic_DNA"/>
</dbReference>
<dbReference type="STRING" id="388280.SAMN04488057_1034"/>
<dbReference type="GO" id="GO:0020037">
    <property type="term" value="F:heme binding"/>
    <property type="evidence" value="ECO:0007669"/>
    <property type="project" value="InterPro"/>
</dbReference>
<dbReference type="SUPFAM" id="SSF46626">
    <property type="entry name" value="Cytochrome c"/>
    <property type="match status" value="1"/>
</dbReference>
<accession>A0A1M7KW26</accession>
<dbReference type="InterPro" id="IPR011444">
    <property type="entry name" value="DUF1549"/>
</dbReference>
<gene>
    <name evidence="4" type="ORF">SAMN04488057_1034</name>
</gene>
<dbReference type="AlphaFoldDB" id="A0A1M7KW26"/>
<evidence type="ECO:0000259" key="2">
    <source>
        <dbReference type="Pfam" id="PF07587"/>
    </source>
</evidence>
<dbReference type="PANTHER" id="PTHR35889">
    <property type="entry name" value="CYCLOINULO-OLIGOSACCHARIDE FRUCTANOTRANSFERASE-RELATED"/>
    <property type="match status" value="1"/>
</dbReference>
<dbReference type="PROSITE" id="PS51257">
    <property type="entry name" value="PROKAR_LIPOPROTEIN"/>
    <property type="match status" value="1"/>
</dbReference>
<dbReference type="GO" id="GO:0009055">
    <property type="term" value="F:electron transfer activity"/>
    <property type="evidence" value="ECO:0007669"/>
    <property type="project" value="InterPro"/>
</dbReference>
<dbReference type="InterPro" id="IPR036909">
    <property type="entry name" value="Cyt_c-like_dom_sf"/>
</dbReference>
<feature type="domain" description="Cytochrome C Planctomycete-type" evidence="3">
    <location>
        <begin position="57"/>
        <end position="117"/>
    </location>
</feature>
<sequence>MVLFAVKLKFLQLFGRLFIALIAMPVFFSCQSERLEANIPAQIDFNYHIKPILVQKCYLCHGPDPGSREAGLRLDLAEGATRILESGHAAIVPGSASRSALLDRITQTDPDLKMPPPASKIDLSEREIALLKKWIAQGATYQPHWSFMPPKPLQRRSNITLHEEIDQFIDKKIQERGIRSANRADRYTLLRRLSFVLTGLPPDPETIHHFVSSTDSSAYEQLVDSYLASPAFGEKWASHWMDVVRYAETKGHEFDYPIQGAWRFRDYLIRAFNADVPYDQLVREHLTGDLLPEPRTDAQSGQNESSIGTMFLTMTEGTHSPVDTKKDEADRIDNMIDVIGKSFQGLTVACARCHDHKFDPIPTADYYALYGILGSTRFSPIPTGNTDIKMANIAEADRLKKQIRQMLANSWRGHGHDSVPALLVNSGSMPGKDYLAKAPVKVLGDFRGQDFQGWSADGRAFGKQTTLGDPILQTGSDKVLRLSAGMASSRKYGTGKFGALRSADFTLDKKFLGVRARGKGGSIRLVMDNFQLISYPIYGGLDKQVDNEDWTNYTFDVSDWQGHQAYIEILPGRYVRHEYQQDQEAYIEAVYAIGFDESWTEPLLYDTVQEQGISPLLQNWLAEKSTAAEIALLNKKIASGELKTAFPGLTSLVLRKELIQAADADSTFIFGVADGFARESPVFNRGNHQDLQGQPVPRNFLSEILDWQEPIRTEGSGRVAMAESILDPKNPLTSRVMVNRLWHHVFGRGLVATVDNFGLQGKLPSHPELLDFLAVQFQQENWSIKKMVRAMVLTAAFQRSVEQPDSIRDPENLYLAHYPVRRLEAESIRDAMLAASGSLDTTLFGPPVPVYLTPFMQGRGRPGASGPLDGDGRRSIYLEVRRNFPDHMMIAFDRPTPFTTFGKRDVTNVPAQSLFLMNDPFVALQAELMARSLISSDEKSPADRIDEAYLRAFARPATDSEREKGLAFIREIGHSSDLDQGNGEENRELEIWKAYCHSLFNMKSFIYLM</sequence>
<evidence type="ECO:0000313" key="5">
    <source>
        <dbReference type="Proteomes" id="UP000184513"/>
    </source>
</evidence>